<name>A0A8D8S596_9HEMI</name>
<dbReference type="EMBL" id="HBUF01205446">
    <property type="protein sequence ID" value="CAG6663503.1"/>
    <property type="molecule type" value="Transcribed_RNA"/>
</dbReference>
<dbReference type="EMBL" id="HBUF01605062">
    <property type="protein sequence ID" value="CAG6777311.1"/>
    <property type="molecule type" value="Transcribed_RNA"/>
</dbReference>
<evidence type="ECO:0000313" key="1">
    <source>
        <dbReference type="EMBL" id="CAG6663503.1"/>
    </source>
</evidence>
<dbReference type="EMBL" id="HBUF01605060">
    <property type="protein sequence ID" value="CAG6777307.1"/>
    <property type="molecule type" value="Transcribed_RNA"/>
</dbReference>
<dbReference type="AlphaFoldDB" id="A0A8D8S596"/>
<proteinExistence type="predicted"/>
<sequence length="103" mass="12178">MTVMWRKRLKFGRNYSKNTIRLRRTSIQLPSTTTIWKNSKRLYLTSATTLISWKPTNVSIATRKQTRTTSCETRSGRVKRSESCALLLRKKKKRKRRNEVSCI</sequence>
<dbReference type="EMBL" id="HBUF01605061">
    <property type="protein sequence ID" value="CAG6777309.1"/>
    <property type="molecule type" value="Transcribed_RNA"/>
</dbReference>
<accession>A0A8D8S596</accession>
<organism evidence="1">
    <name type="scientific">Cacopsylla melanoneura</name>
    <dbReference type="NCBI Taxonomy" id="428564"/>
    <lineage>
        <taxon>Eukaryota</taxon>
        <taxon>Metazoa</taxon>
        <taxon>Ecdysozoa</taxon>
        <taxon>Arthropoda</taxon>
        <taxon>Hexapoda</taxon>
        <taxon>Insecta</taxon>
        <taxon>Pterygota</taxon>
        <taxon>Neoptera</taxon>
        <taxon>Paraneoptera</taxon>
        <taxon>Hemiptera</taxon>
        <taxon>Sternorrhyncha</taxon>
        <taxon>Psylloidea</taxon>
        <taxon>Psyllidae</taxon>
        <taxon>Psyllinae</taxon>
        <taxon>Cacopsylla</taxon>
    </lineage>
</organism>
<protein>
    <submittedName>
        <fullName evidence="1">Uncharacterized protein</fullName>
    </submittedName>
</protein>
<reference evidence="1" key="1">
    <citation type="submission" date="2021-05" db="EMBL/GenBank/DDBJ databases">
        <authorList>
            <person name="Alioto T."/>
            <person name="Alioto T."/>
            <person name="Gomez Garrido J."/>
        </authorList>
    </citation>
    <scope>NUCLEOTIDE SEQUENCE</scope>
</reference>
<dbReference type="EMBL" id="HBUF01205445">
    <property type="protein sequence ID" value="CAG6663501.1"/>
    <property type="molecule type" value="Transcribed_RNA"/>
</dbReference>